<dbReference type="EMBL" id="JBEPLY010000002">
    <property type="protein sequence ID" value="MET3598770.1"/>
    <property type="molecule type" value="Genomic_DNA"/>
</dbReference>
<dbReference type="SUPFAM" id="SSF46626">
    <property type="entry name" value="Cytochrome c"/>
    <property type="match status" value="1"/>
</dbReference>
<proteinExistence type="predicted"/>
<dbReference type="Gene3D" id="1.20.5.100">
    <property type="entry name" value="Cytochrome c1, transmembrane anchor, C-terminal"/>
    <property type="match status" value="1"/>
</dbReference>
<evidence type="ECO:0000256" key="3">
    <source>
        <dbReference type="ARBA" id="ARBA00022617"/>
    </source>
</evidence>
<dbReference type="InterPro" id="IPR036909">
    <property type="entry name" value="Cyt_c-like_dom_sf"/>
</dbReference>
<keyword evidence="5 9" id="KW-0479">Metal-binding</keyword>
<evidence type="ECO:0000256" key="4">
    <source>
        <dbReference type="ARBA" id="ARBA00022692"/>
    </source>
</evidence>
<evidence type="ECO:0000256" key="9">
    <source>
        <dbReference type="PROSITE-ProRule" id="PRU00433"/>
    </source>
</evidence>
<evidence type="ECO:0000256" key="5">
    <source>
        <dbReference type="ARBA" id="ARBA00022723"/>
    </source>
</evidence>
<keyword evidence="4 10" id="KW-0812">Transmembrane</keyword>
<comment type="caution">
    <text evidence="13">The sequence shown here is derived from an EMBL/GenBank/DDBJ whole genome shotgun (WGS) entry which is preliminary data.</text>
</comment>
<feature type="signal peptide" evidence="11">
    <location>
        <begin position="1"/>
        <end position="24"/>
    </location>
</feature>
<sequence length="285" mass="31148">MKKLIAGVLFTALLTPLCLSVANAAEDGEEGGTPHYPIEHPHQMDWSFAGPLGTYDRGQLQRGLKVYRDVCSACHSLDLVAFRTLSDLGYSEAQVKAFAAEYEIEAGPDNDGNMYMRPGIPSDYFPAPFENAEQAAASNNGAAPPDLSLMAKARGIKRGFPTFIFDIFTQYQEGGPDYIHALLTGYEDAPAGTEIPTGTYYNPYFANAASLAMAPPLSDGIVAYDDGTPETTDQYARDVAAFLMWTAEPKLEDRKQTGLVVMVFLVIMTVLVYLTKKSVYSRKHD</sequence>
<evidence type="ECO:0000256" key="6">
    <source>
        <dbReference type="ARBA" id="ARBA00022989"/>
    </source>
</evidence>
<evidence type="ECO:0000256" key="11">
    <source>
        <dbReference type="SAM" id="SignalP"/>
    </source>
</evidence>
<organism evidence="13 14">
    <name type="scientific">Martelella mangrovi</name>
    <dbReference type="NCBI Taxonomy" id="1397477"/>
    <lineage>
        <taxon>Bacteria</taxon>
        <taxon>Pseudomonadati</taxon>
        <taxon>Pseudomonadota</taxon>
        <taxon>Alphaproteobacteria</taxon>
        <taxon>Hyphomicrobiales</taxon>
        <taxon>Aurantimonadaceae</taxon>
        <taxon>Martelella</taxon>
    </lineage>
</organism>
<feature type="chain" id="PRO_5045650349" description="Cytochrome c1" evidence="11">
    <location>
        <begin position="25"/>
        <end position="285"/>
    </location>
</feature>
<name>A0ABV2I762_9HYPH</name>
<dbReference type="InterPro" id="IPR009056">
    <property type="entry name" value="Cyt_c-like_dom"/>
</dbReference>
<accession>A0ABV2I762</accession>
<keyword evidence="8 10" id="KW-0472">Membrane</keyword>
<comment type="subcellular location">
    <subcellularLocation>
        <location evidence="1">Membrane</location>
    </subcellularLocation>
</comment>
<evidence type="ECO:0000313" key="13">
    <source>
        <dbReference type="EMBL" id="MET3598770.1"/>
    </source>
</evidence>
<dbReference type="PANTHER" id="PTHR10266:SF3">
    <property type="entry name" value="CYTOCHROME C1, HEME PROTEIN, MITOCHONDRIAL"/>
    <property type="match status" value="1"/>
</dbReference>
<reference evidence="13 14" key="1">
    <citation type="submission" date="2024-06" db="EMBL/GenBank/DDBJ databases">
        <title>Genomic Encyclopedia of Type Strains, Phase IV (KMG-IV): sequencing the most valuable type-strain genomes for metagenomic binning, comparative biology and taxonomic classification.</title>
        <authorList>
            <person name="Goeker M."/>
        </authorList>
    </citation>
    <scope>NUCLEOTIDE SEQUENCE [LARGE SCALE GENOMIC DNA]</scope>
    <source>
        <strain evidence="13 14">DSM 28102</strain>
    </source>
</reference>
<keyword evidence="11" id="KW-0732">Signal</keyword>
<evidence type="ECO:0000256" key="10">
    <source>
        <dbReference type="SAM" id="Phobius"/>
    </source>
</evidence>
<dbReference type="Proteomes" id="UP001549164">
    <property type="component" value="Unassembled WGS sequence"/>
</dbReference>
<evidence type="ECO:0000256" key="1">
    <source>
        <dbReference type="ARBA" id="ARBA00004370"/>
    </source>
</evidence>
<dbReference type="InterPro" id="IPR002326">
    <property type="entry name" value="Cyt_c1"/>
</dbReference>
<protein>
    <recommendedName>
        <fullName evidence="2">Cytochrome c1</fullName>
    </recommendedName>
</protein>
<evidence type="ECO:0000256" key="2">
    <source>
        <dbReference type="ARBA" id="ARBA00016165"/>
    </source>
</evidence>
<keyword evidence="7 9" id="KW-0408">Iron</keyword>
<dbReference type="Pfam" id="PF02167">
    <property type="entry name" value="Cytochrom_C1"/>
    <property type="match status" value="1"/>
</dbReference>
<dbReference type="PRINTS" id="PR00603">
    <property type="entry name" value="CYTOCHROMEC1"/>
</dbReference>
<gene>
    <name evidence="13" type="ORF">ABID12_000697</name>
</gene>
<evidence type="ECO:0000256" key="7">
    <source>
        <dbReference type="ARBA" id="ARBA00023004"/>
    </source>
</evidence>
<evidence type="ECO:0000256" key="8">
    <source>
        <dbReference type="ARBA" id="ARBA00023136"/>
    </source>
</evidence>
<dbReference type="PROSITE" id="PS51007">
    <property type="entry name" value="CYTC"/>
    <property type="match status" value="1"/>
</dbReference>
<keyword evidence="3 9" id="KW-0349">Heme</keyword>
<dbReference type="PANTHER" id="PTHR10266">
    <property type="entry name" value="CYTOCHROME C1"/>
    <property type="match status" value="1"/>
</dbReference>
<evidence type="ECO:0000259" key="12">
    <source>
        <dbReference type="PROSITE" id="PS51007"/>
    </source>
</evidence>
<keyword evidence="14" id="KW-1185">Reference proteome</keyword>
<keyword evidence="6 10" id="KW-1133">Transmembrane helix</keyword>
<feature type="domain" description="Cytochrome c" evidence="12">
    <location>
        <begin position="58"/>
        <end position="229"/>
    </location>
</feature>
<feature type="transmembrane region" description="Helical" evidence="10">
    <location>
        <begin position="257"/>
        <end position="275"/>
    </location>
</feature>
<dbReference type="Gene3D" id="1.10.760.10">
    <property type="entry name" value="Cytochrome c-like domain"/>
    <property type="match status" value="1"/>
</dbReference>
<dbReference type="RefSeq" id="WP_354433117.1">
    <property type="nucleotide sequence ID" value="NZ_JBEPLY010000002.1"/>
</dbReference>
<evidence type="ECO:0000313" key="14">
    <source>
        <dbReference type="Proteomes" id="UP001549164"/>
    </source>
</evidence>